<protein>
    <submittedName>
        <fullName evidence="2">Uncharacterized protein</fullName>
    </submittedName>
</protein>
<evidence type="ECO:0000313" key="3">
    <source>
        <dbReference type="Proteomes" id="UP000029067"/>
    </source>
</evidence>
<dbReference type="AlphaFoldDB" id="A0A087B4E3"/>
<dbReference type="RefSeq" id="WP_051920484.1">
    <property type="nucleotide sequence ID" value="NZ_JGYV01000001.1"/>
</dbReference>
<evidence type="ECO:0000256" key="1">
    <source>
        <dbReference type="SAM" id="MobiDB-lite"/>
    </source>
</evidence>
<comment type="caution">
    <text evidence="2">The sequence shown here is derived from an EMBL/GenBank/DDBJ whole genome shotgun (WGS) entry which is preliminary data.</text>
</comment>
<gene>
    <name evidence="2" type="ORF">BCUN_0391</name>
</gene>
<reference evidence="2 3" key="1">
    <citation type="submission" date="2014-03" db="EMBL/GenBank/DDBJ databases">
        <title>Genomics of Bifidobacteria.</title>
        <authorList>
            <person name="Ventura M."/>
            <person name="Milani C."/>
            <person name="Lugli G.A."/>
        </authorList>
    </citation>
    <scope>NUCLEOTIDE SEQUENCE [LARGE SCALE GENOMIC DNA]</scope>
    <source>
        <strain evidence="2 3">LMG 10738</strain>
    </source>
</reference>
<name>A0A087B4E3_9BIFI</name>
<keyword evidence="3" id="KW-1185">Reference proteome</keyword>
<organism evidence="2 3">
    <name type="scientific">Bifidobacterium cuniculi</name>
    <dbReference type="NCBI Taxonomy" id="1688"/>
    <lineage>
        <taxon>Bacteria</taxon>
        <taxon>Bacillati</taxon>
        <taxon>Actinomycetota</taxon>
        <taxon>Actinomycetes</taxon>
        <taxon>Bifidobacteriales</taxon>
        <taxon>Bifidobacteriaceae</taxon>
        <taxon>Bifidobacterium</taxon>
    </lineage>
</organism>
<proteinExistence type="predicted"/>
<feature type="region of interest" description="Disordered" evidence="1">
    <location>
        <begin position="1"/>
        <end position="28"/>
    </location>
</feature>
<dbReference type="Proteomes" id="UP000029067">
    <property type="component" value="Unassembled WGS sequence"/>
</dbReference>
<dbReference type="STRING" id="1688.BCUN_0391"/>
<dbReference type="OrthoDB" id="3239878at2"/>
<dbReference type="eggNOG" id="ENOG5034004">
    <property type="taxonomic scope" value="Bacteria"/>
</dbReference>
<sequence>MTDTKETAQAKAASPAASTRDSRGNDLKSVEIPIGGAISLTTYDTANAIKPEAMAETKKTVTLPDAYNADSYVGLITSDGGPQDGRDGGDAVTFYQSGYTISGSSTLTTTFTVAENNRLVRRVTLGEPDANGVYAVDDIIQDEKWCAYQEETLKDGRIRRRAGVVQITGNEPAQSTNGEVKGTALTATWVEDDMYSGHKYIESIYDPRVTPSTGD</sequence>
<accession>A0A087B4E3</accession>
<evidence type="ECO:0000313" key="2">
    <source>
        <dbReference type="EMBL" id="KFI65893.1"/>
    </source>
</evidence>
<dbReference type="EMBL" id="JGYV01000001">
    <property type="protein sequence ID" value="KFI65893.1"/>
    <property type="molecule type" value="Genomic_DNA"/>
</dbReference>